<dbReference type="InterPro" id="IPR003594">
    <property type="entry name" value="HATPase_dom"/>
</dbReference>
<evidence type="ECO:0000259" key="8">
    <source>
        <dbReference type="Pfam" id="PF02518"/>
    </source>
</evidence>
<keyword evidence="7" id="KW-0472">Membrane</keyword>
<evidence type="ECO:0000256" key="3">
    <source>
        <dbReference type="ARBA" id="ARBA00022553"/>
    </source>
</evidence>
<accession>A0A316FKU7</accession>
<comment type="caution">
    <text evidence="10">The sequence shown here is derived from an EMBL/GenBank/DDBJ whole genome shotgun (WGS) entry which is preliminary data.</text>
</comment>
<comment type="catalytic activity">
    <reaction evidence="1">
        <text>ATP + protein L-histidine = ADP + protein N-phospho-L-histidine.</text>
        <dbReference type="EC" id="2.7.13.3"/>
    </reaction>
</comment>
<dbReference type="InterPro" id="IPR013587">
    <property type="entry name" value="Nitrate/nitrite_sensing"/>
</dbReference>
<protein>
    <recommendedName>
        <fullName evidence="2">histidine kinase</fullName>
        <ecNumber evidence="2">2.7.13.3</ecNumber>
    </recommendedName>
</protein>
<dbReference type="InterPro" id="IPR036890">
    <property type="entry name" value="HATPase_C_sf"/>
</dbReference>
<dbReference type="AlphaFoldDB" id="A0A316FKU7"/>
<keyword evidence="3" id="KW-0597">Phosphoprotein</keyword>
<dbReference type="EC" id="2.7.13.3" evidence="2"/>
<keyword evidence="4" id="KW-0808">Transferase</keyword>
<organism evidence="10 11">
    <name type="scientific">Actinoplanes xinjiangensis</name>
    <dbReference type="NCBI Taxonomy" id="512350"/>
    <lineage>
        <taxon>Bacteria</taxon>
        <taxon>Bacillati</taxon>
        <taxon>Actinomycetota</taxon>
        <taxon>Actinomycetes</taxon>
        <taxon>Micromonosporales</taxon>
        <taxon>Micromonosporaceae</taxon>
        <taxon>Actinoplanes</taxon>
    </lineage>
</organism>
<proteinExistence type="predicted"/>
<evidence type="ECO:0000256" key="2">
    <source>
        <dbReference type="ARBA" id="ARBA00012438"/>
    </source>
</evidence>
<name>A0A316FKU7_9ACTN</name>
<dbReference type="Pfam" id="PF02518">
    <property type="entry name" value="HATPase_c"/>
    <property type="match status" value="1"/>
</dbReference>
<dbReference type="GO" id="GO:0005886">
    <property type="term" value="C:plasma membrane"/>
    <property type="evidence" value="ECO:0007669"/>
    <property type="project" value="TreeGrafter"/>
</dbReference>
<evidence type="ECO:0000256" key="6">
    <source>
        <dbReference type="SAM" id="MobiDB-lite"/>
    </source>
</evidence>
<dbReference type="OrthoDB" id="3280208at2"/>
<feature type="domain" description="Histidine kinase/HSP90-like ATPase" evidence="8">
    <location>
        <begin position="431"/>
        <end position="534"/>
    </location>
</feature>
<evidence type="ECO:0000256" key="4">
    <source>
        <dbReference type="ARBA" id="ARBA00022679"/>
    </source>
</evidence>
<gene>
    <name evidence="10" type="ORF">BC793_106366</name>
</gene>
<evidence type="ECO:0000256" key="7">
    <source>
        <dbReference type="SAM" id="Phobius"/>
    </source>
</evidence>
<dbReference type="GO" id="GO:0000160">
    <property type="term" value="P:phosphorelay signal transduction system"/>
    <property type="evidence" value="ECO:0007669"/>
    <property type="project" value="TreeGrafter"/>
</dbReference>
<dbReference type="InterPro" id="IPR050428">
    <property type="entry name" value="TCS_sensor_his_kinase"/>
</dbReference>
<reference evidence="10 11" key="1">
    <citation type="submission" date="2018-05" db="EMBL/GenBank/DDBJ databases">
        <title>Genomic Encyclopedia of Archaeal and Bacterial Type Strains, Phase II (KMG-II): from individual species to whole genera.</title>
        <authorList>
            <person name="Goeker M."/>
        </authorList>
    </citation>
    <scope>NUCLEOTIDE SEQUENCE [LARGE SCALE GENOMIC DNA]</scope>
    <source>
        <strain evidence="10 11">DSM 45184</strain>
    </source>
</reference>
<dbReference type="RefSeq" id="WP_158319271.1">
    <property type="nucleotide sequence ID" value="NZ_BONA01000039.1"/>
</dbReference>
<feature type="transmembrane region" description="Helical" evidence="7">
    <location>
        <begin position="279"/>
        <end position="299"/>
    </location>
</feature>
<dbReference type="GO" id="GO:0004673">
    <property type="term" value="F:protein histidine kinase activity"/>
    <property type="evidence" value="ECO:0007669"/>
    <property type="project" value="UniProtKB-EC"/>
</dbReference>
<keyword evidence="5" id="KW-0418">Kinase</keyword>
<dbReference type="PANTHER" id="PTHR45436:SF5">
    <property type="entry name" value="SENSOR HISTIDINE KINASE TRCS"/>
    <property type="match status" value="1"/>
</dbReference>
<evidence type="ECO:0000259" key="9">
    <source>
        <dbReference type="Pfam" id="PF08376"/>
    </source>
</evidence>
<evidence type="ECO:0000256" key="5">
    <source>
        <dbReference type="ARBA" id="ARBA00022777"/>
    </source>
</evidence>
<dbReference type="SUPFAM" id="SSF55874">
    <property type="entry name" value="ATPase domain of HSP90 chaperone/DNA topoisomerase II/histidine kinase"/>
    <property type="match status" value="1"/>
</dbReference>
<dbReference type="Gene3D" id="3.30.565.10">
    <property type="entry name" value="Histidine kinase-like ATPase, C-terminal domain"/>
    <property type="match status" value="1"/>
</dbReference>
<evidence type="ECO:0000313" key="10">
    <source>
        <dbReference type="EMBL" id="PWK48336.1"/>
    </source>
</evidence>
<feature type="region of interest" description="Disordered" evidence="6">
    <location>
        <begin position="304"/>
        <end position="330"/>
    </location>
</feature>
<evidence type="ECO:0000313" key="11">
    <source>
        <dbReference type="Proteomes" id="UP000245697"/>
    </source>
</evidence>
<evidence type="ECO:0000256" key="1">
    <source>
        <dbReference type="ARBA" id="ARBA00000085"/>
    </source>
</evidence>
<sequence length="555" mass="58805">MNRRIRVVGAVLLVAFWGAAAVPAVTVAVRALADRVTADRLDRPVDEAVLALEAERRLSVTERPVLELTAQRGRTDDAAGRLRQADRSWLDRLTTSAADRTADALLDRMDGLAELRASVDAGRLDRRRAVTAYTDMIGASGAAPQDTAVGGIQALNRSREILTEQDALLAAVSAGRGPSAADRIRLTQLAGARRALFAAAGTALPEQATRRHREVAGSAAMVRLHRIEDELAASPDGIPDPSAWSPTFNELNTALWELRDGARRELADTATPRTVTATLWAGTIAGVGFVALLGLLIAARRGRGADPGTPASAGATATSGPWHRPGGLLQDLDRRNQGLLQRQLRLLDALARRADDEETAADLRRAGNFGARLRRNIEKGITLTGGVPERQWQRLVPMTDVLRDAAAEIGDPDRVTAADVESGYLAGTAVTDLTHLLAELFENAATFAPADSLIAVTGQHDPAGYLVTITDVGPGMTGDDLTTGHDVMAAPEPPSGGTWWGLWAVGRFAARQDVAVRLDNGPDGGLVATVRIPPTLVTGRPESAGTRTELQTVVE</sequence>
<keyword evidence="7" id="KW-0812">Transmembrane</keyword>
<dbReference type="Pfam" id="PF08376">
    <property type="entry name" value="NIT"/>
    <property type="match status" value="1"/>
</dbReference>
<dbReference type="EMBL" id="QGGR01000006">
    <property type="protein sequence ID" value="PWK48336.1"/>
    <property type="molecule type" value="Genomic_DNA"/>
</dbReference>
<feature type="domain" description="Nitrate/nitrite sensing protein" evidence="9">
    <location>
        <begin position="48"/>
        <end position="266"/>
    </location>
</feature>
<dbReference type="Proteomes" id="UP000245697">
    <property type="component" value="Unassembled WGS sequence"/>
</dbReference>
<dbReference type="PANTHER" id="PTHR45436">
    <property type="entry name" value="SENSOR HISTIDINE KINASE YKOH"/>
    <property type="match status" value="1"/>
</dbReference>
<feature type="compositionally biased region" description="Low complexity" evidence="6">
    <location>
        <begin position="307"/>
        <end position="321"/>
    </location>
</feature>
<keyword evidence="11" id="KW-1185">Reference proteome</keyword>
<keyword evidence="7" id="KW-1133">Transmembrane helix</keyword>